<dbReference type="InterPro" id="IPR027823">
    <property type="entry name" value="DUF4468"/>
</dbReference>
<evidence type="ECO:0000313" key="3">
    <source>
        <dbReference type="EMBL" id="MBD2704888.1"/>
    </source>
</evidence>
<evidence type="ECO:0000259" key="2">
    <source>
        <dbReference type="Pfam" id="PF14730"/>
    </source>
</evidence>
<dbReference type="Proteomes" id="UP000598820">
    <property type="component" value="Unassembled WGS sequence"/>
</dbReference>
<sequence>MNTAFLSLLTACLFLTGSVYADSTPNPSDGKLAGIFPVVNQKATYIDVVDCGSVTQTDVFRRVRLWLAQSNSSTVETFPVMDKETGDLAGRLTQVIRLPRTETSAGGIYTFQYSLTIECTNRKYRATITRIELEENGSNKRVSLETFCQRTEKDTQAVCAELDKQLTGVLASLQESVKNYKAF</sequence>
<dbReference type="EMBL" id="JACWZY010000039">
    <property type="protein sequence ID" value="MBD2704888.1"/>
    <property type="molecule type" value="Genomic_DNA"/>
</dbReference>
<proteinExistence type="predicted"/>
<dbReference type="RefSeq" id="WP_190891826.1">
    <property type="nucleotide sequence ID" value="NZ_JACWZY010000039.1"/>
</dbReference>
<accession>A0A927G9V6</accession>
<evidence type="ECO:0000256" key="1">
    <source>
        <dbReference type="SAM" id="SignalP"/>
    </source>
</evidence>
<protein>
    <submittedName>
        <fullName evidence="3">DUF4468 domain-containing protein</fullName>
    </submittedName>
</protein>
<dbReference type="Pfam" id="PF14730">
    <property type="entry name" value="DUF4468"/>
    <property type="match status" value="1"/>
</dbReference>
<feature type="domain" description="DUF4468" evidence="2">
    <location>
        <begin position="45"/>
        <end position="132"/>
    </location>
</feature>
<feature type="signal peptide" evidence="1">
    <location>
        <begin position="1"/>
        <end position="21"/>
    </location>
</feature>
<dbReference type="AlphaFoldDB" id="A0A927G9V6"/>
<keyword evidence="4" id="KW-1185">Reference proteome</keyword>
<keyword evidence="1" id="KW-0732">Signal</keyword>
<organism evidence="3 4">
    <name type="scientific">Spirosoma profusum</name>
    <dbReference type="NCBI Taxonomy" id="2771354"/>
    <lineage>
        <taxon>Bacteria</taxon>
        <taxon>Pseudomonadati</taxon>
        <taxon>Bacteroidota</taxon>
        <taxon>Cytophagia</taxon>
        <taxon>Cytophagales</taxon>
        <taxon>Cytophagaceae</taxon>
        <taxon>Spirosoma</taxon>
    </lineage>
</organism>
<comment type="caution">
    <text evidence="3">The sequence shown here is derived from an EMBL/GenBank/DDBJ whole genome shotgun (WGS) entry which is preliminary data.</text>
</comment>
<reference evidence="3" key="1">
    <citation type="submission" date="2020-09" db="EMBL/GenBank/DDBJ databases">
        <authorList>
            <person name="Kim M.K."/>
        </authorList>
    </citation>
    <scope>NUCLEOTIDE SEQUENCE</scope>
    <source>
        <strain evidence="3">BT702</strain>
    </source>
</reference>
<dbReference type="Gene3D" id="3.30.530.80">
    <property type="match status" value="1"/>
</dbReference>
<gene>
    <name evidence="3" type="ORF">IC229_29925</name>
</gene>
<name>A0A927G9V6_9BACT</name>
<evidence type="ECO:0000313" key="4">
    <source>
        <dbReference type="Proteomes" id="UP000598820"/>
    </source>
</evidence>
<feature type="chain" id="PRO_5037711426" evidence="1">
    <location>
        <begin position="22"/>
        <end position="183"/>
    </location>
</feature>